<proteinExistence type="predicted"/>
<dbReference type="EMBL" id="QJSW01000002">
    <property type="protein sequence ID" value="PYE51662.1"/>
    <property type="molecule type" value="Genomic_DNA"/>
</dbReference>
<sequence>MTTWQSIINLKGNYTSEPIPIPISADGVLSKVSWESVESIGSKIVVQTRFTRDNLNWSEWQNCINGAHIPDVVEDVGFYNVSIMFRILFMRNTYDEIPEFRDITFYFEPILLFDNKGDKSCSPEIWITKQGNGDFSIINTSHNNEEFKFKSLIHGETVFVDNENQDIETSLAVTYRYKDFNNNYLSFPVGKNILRVTGDADIKFRYQFTLLQ</sequence>
<protein>
    <submittedName>
        <fullName evidence="3">Phage tail family protein</fullName>
    </submittedName>
    <submittedName>
        <fullName evidence="2">Tail protein</fullName>
    </submittedName>
</protein>
<dbReference type="Proteomes" id="UP000247790">
    <property type="component" value="Unassembled WGS sequence"/>
</dbReference>
<name>A0A2V4VDL1_PAEBA</name>
<keyword evidence="5" id="KW-1185">Reference proteome</keyword>
<reference evidence="3 5" key="2">
    <citation type="submission" date="2020-06" db="EMBL/GenBank/DDBJ databases">
        <title>Complete genome of Paenibacillus barcinonensis KACC11450.</title>
        <authorList>
            <person name="Kim M."/>
            <person name="Park Y.-J."/>
            <person name="Shin J.-H."/>
        </authorList>
    </citation>
    <scope>NUCLEOTIDE SEQUENCE [LARGE SCALE GENOMIC DNA]</scope>
    <source>
        <strain evidence="3 5">KACC11450</strain>
    </source>
</reference>
<evidence type="ECO:0000313" key="3">
    <source>
        <dbReference type="EMBL" id="QKS56022.1"/>
    </source>
</evidence>
<dbReference type="AlphaFoldDB" id="A0A2V4VDL1"/>
<organism evidence="2 4">
    <name type="scientific">Paenibacillus barcinonensis</name>
    <dbReference type="NCBI Taxonomy" id="198119"/>
    <lineage>
        <taxon>Bacteria</taxon>
        <taxon>Bacillati</taxon>
        <taxon>Bacillota</taxon>
        <taxon>Bacilli</taxon>
        <taxon>Bacillales</taxon>
        <taxon>Paenibacillaceae</taxon>
        <taxon>Paenibacillus</taxon>
    </lineage>
</organism>
<gene>
    <name evidence="2" type="ORF">DFQ00_102457</name>
    <name evidence="3" type="ORF">HUB98_06475</name>
</gene>
<reference evidence="2 4" key="1">
    <citation type="submission" date="2018-06" db="EMBL/GenBank/DDBJ databases">
        <title>Genomic Encyclopedia of Type Strains, Phase III (KMG-III): the genomes of soil and plant-associated and newly described type strains.</title>
        <authorList>
            <person name="Whitman W."/>
        </authorList>
    </citation>
    <scope>NUCLEOTIDE SEQUENCE [LARGE SCALE GENOMIC DNA]</scope>
    <source>
        <strain evidence="2 4">CECT 7022</strain>
    </source>
</reference>
<dbReference type="Proteomes" id="UP000509327">
    <property type="component" value="Chromosome"/>
</dbReference>
<evidence type="ECO:0000313" key="5">
    <source>
        <dbReference type="Proteomes" id="UP000509327"/>
    </source>
</evidence>
<dbReference type="EMBL" id="CP054614">
    <property type="protein sequence ID" value="QKS56022.1"/>
    <property type="molecule type" value="Genomic_DNA"/>
</dbReference>
<evidence type="ECO:0000313" key="2">
    <source>
        <dbReference type="EMBL" id="PYE51662.1"/>
    </source>
</evidence>
<feature type="domain" description="Phage tail-like C-terminal" evidence="1">
    <location>
        <begin position="119"/>
        <end position="206"/>
    </location>
</feature>
<dbReference type="Pfam" id="PF20753">
    <property type="entry name" value="DUF6558_C"/>
    <property type="match status" value="1"/>
</dbReference>
<evidence type="ECO:0000259" key="1">
    <source>
        <dbReference type="Pfam" id="PF20753"/>
    </source>
</evidence>
<dbReference type="InterPro" id="IPR048276">
    <property type="entry name" value="Phage_tail-like_C"/>
</dbReference>
<accession>A0A2V4VDL1</accession>
<dbReference type="RefSeq" id="WP_110895157.1">
    <property type="nucleotide sequence ID" value="NZ_CP054614.1"/>
</dbReference>
<dbReference type="OrthoDB" id="2587378at2"/>
<evidence type="ECO:0000313" key="4">
    <source>
        <dbReference type="Proteomes" id="UP000247790"/>
    </source>
</evidence>